<dbReference type="Gramene" id="OMERI05G10670.2">
    <property type="protein sequence ID" value="OMERI05G10670.2"/>
    <property type="gene ID" value="OMERI05G10670"/>
</dbReference>
<organism evidence="2">
    <name type="scientific">Oryza meridionalis</name>
    <dbReference type="NCBI Taxonomy" id="40149"/>
    <lineage>
        <taxon>Eukaryota</taxon>
        <taxon>Viridiplantae</taxon>
        <taxon>Streptophyta</taxon>
        <taxon>Embryophyta</taxon>
        <taxon>Tracheophyta</taxon>
        <taxon>Spermatophyta</taxon>
        <taxon>Magnoliopsida</taxon>
        <taxon>Liliopsida</taxon>
        <taxon>Poales</taxon>
        <taxon>Poaceae</taxon>
        <taxon>BOP clade</taxon>
        <taxon>Oryzoideae</taxon>
        <taxon>Oryzeae</taxon>
        <taxon>Oryzinae</taxon>
        <taxon>Oryza</taxon>
    </lineage>
</organism>
<dbReference type="AlphaFoldDB" id="A0A0E0DQ04"/>
<keyword evidence="3" id="KW-1185">Reference proteome</keyword>
<protein>
    <submittedName>
        <fullName evidence="2">Uncharacterized protein</fullName>
    </submittedName>
</protein>
<reference evidence="2" key="2">
    <citation type="submission" date="2018-05" db="EMBL/GenBank/DDBJ databases">
        <title>OmerRS3 (Oryza meridionalis Reference Sequence Version 3).</title>
        <authorList>
            <person name="Zhang J."/>
            <person name="Kudrna D."/>
            <person name="Lee S."/>
            <person name="Talag J."/>
            <person name="Welchert J."/>
            <person name="Wing R.A."/>
        </authorList>
    </citation>
    <scope>NUCLEOTIDE SEQUENCE [LARGE SCALE GENOMIC DNA]</scope>
    <source>
        <strain evidence="2">cv. OR44</strain>
    </source>
</reference>
<evidence type="ECO:0000256" key="1">
    <source>
        <dbReference type="SAM" id="MobiDB-lite"/>
    </source>
</evidence>
<accession>A0A0E0DQ04</accession>
<evidence type="ECO:0000313" key="3">
    <source>
        <dbReference type="Proteomes" id="UP000008021"/>
    </source>
</evidence>
<feature type="region of interest" description="Disordered" evidence="1">
    <location>
        <begin position="1"/>
        <end position="49"/>
    </location>
</feature>
<name>A0A0E0DQ04_9ORYZ</name>
<reference evidence="2" key="1">
    <citation type="submission" date="2015-04" db="UniProtKB">
        <authorList>
            <consortium name="EnsemblPlants"/>
        </authorList>
    </citation>
    <scope>IDENTIFICATION</scope>
</reference>
<sequence length="247" mass="26804">MNGIRRLPTPSSQSLLSPTPLRDAPPHIAPLRSPAPSNRAPFITPPPLPAEELPRSRFPVLHHVTLPPLPRPPAAPPPISPISATTDDDLLRATPPLIAPICAAAANDLLHATTDPSHRNTHTFAATDLHLAACLRVASSPLAGVARLVITKPVTPLPPPPTCCYASSAIAANPKSHPPPIGVLKKNEPFDHDCFNMSIRKLSVLKKNEPFDHDCFNMSIRKFMYVNIQMIQKTNEAITKHCLNIQF</sequence>
<feature type="compositionally biased region" description="Low complexity" evidence="1">
    <location>
        <begin position="7"/>
        <end position="21"/>
    </location>
</feature>
<dbReference type="EnsemblPlants" id="OMERI05G10670.2">
    <property type="protein sequence ID" value="OMERI05G10670.2"/>
    <property type="gene ID" value="OMERI05G10670"/>
</dbReference>
<dbReference type="Proteomes" id="UP000008021">
    <property type="component" value="Chromosome 5"/>
</dbReference>
<evidence type="ECO:0000313" key="2">
    <source>
        <dbReference type="EnsemblPlants" id="OMERI05G10670.2"/>
    </source>
</evidence>
<proteinExistence type="predicted"/>